<evidence type="ECO:0000256" key="5">
    <source>
        <dbReference type="ARBA" id="ARBA00022777"/>
    </source>
</evidence>
<dbReference type="InterPro" id="IPR036097">
    <property type="entry name" value="HisK_dim/P_sf"/>
</dbReference>
<feature type="domain" description="Response regulatory" evidence="8">
    <location>
        <begin position="484"/>
        <end position="599"/>
    </location>
</feature>
<dbReference type="SUPFAM" id="SSF55781">
    <property type="entry name" value="GAF domain-like"/>
    <property type="match status" value="1"/>
</dbReference>
<sequence>MSSSVLPPATEFLALNRIAAVVSVLEELAEASGVGAQEQALLSLQASRLQEEMELIELHLRAQILIGTISTRLLNVPLAALESGLYESLRELGEMTGVQRAYVFLLSEDGERLAQAYEWVEDGVAAHDFEQMRGVSVDAFPWSMEQFRCGQTVVVSDPDTLPERAVGERGACATLTIGSYINMPLYCDQKVLGWLGFDAVGASRSWSLLERQLMEIARDVFVAAIQRKRREELVFREHELRHRIASANILAAGLAHEINNPLAFVVGNLGYLAELLPEVVSEPRQRETVLRVLADANEGAERVDRIVGDLRLLSSGARADHEMVDVGQVVEATLRIAQNQLRHRARVQCSLEEGLRVRASSSQLGQILLNLIINAAKAIPEGHFDAHCIDVRAFSRGVRACIEVRDTGCGIAEEVLPRIFDPFFTTREVGDGMGVGLALCHHLVTSLDGKIEVQSHVDVGTAVCVELPRPAEDTARDASEQRPRLLVVDDEPRIGDMVTRFLDGFEAVLARNGREAVERLASCGAFDVIICDVMMPELGGVDVYEFVRQRYPGMERRIVFISGGSLSSETDDFLRALPNALVRKPFMPRDLRAAVADLRSVS</sequence>
<dbReference type="GO" id="GO:0000155">
    <property type="term" value="F:phosphorelay sensor kinase activity"/>
    <property type="evidence" value="ECO:0007669"/>
    <property type="project" value="InterPro"/>
</dbReference>
<dbReference type="Pfam" id="PF01590">
    <property type="entry name" value="GAF"/>
    <property type="match status" value="1"/>
</dbReference>
<dbReference type="HOGENOM" id="CLU_441997_0_0_7"/>
<dbReference type="SMART" id="SM00388">
    <property type="entry name" value="HisKA"/>
    <property type="match status" value="1"/>
</dbReference>
<comment type="catalytic activity">
    <reaction evidence="1">
        <text>ATP + protein L-histidine = ADP + protein N-phospho-L-histidine.</text>
        <dbReference type="EC" id="2.7.13.3"/>
    </reaction>
</comment>
<dbReference type="KEGG" id="hoh:Hoch_1970"/>
<dbReference type="Gene3D" id="3.30.450.40">
    <property type="match status" value="1"/>
</dbReference>
<dbReference type="AlphaFoldDB" id="D0LFR4"/>
<dbReference type="SMART" id="SM00065">
    <property type="entry name" value="GAF"/>
    <property type="match status" value="1"/>
</dbReference>
<evidence type="ECO:0000259" key="7">
    <source>
        <dbReference type="PROSITE" id="PS50109"/>
    </source>
</evidence>
<dbReference type="InterPro" id="IPR029016">
    <property type="entry name" value="GAF-like_dom_sf"/>
</dbReference>
<dbReference type="InterPro" id="IPR003594">
    <property type="entry name" value="HATPase_dom"/>
</dbReference>
<dbReference type="SUPFAM" id="SSF52172">
    <property type="entry name" value="CheY-like"/>
    <property type="match status" value="1"/>
</dbReference>
<dbReference type="SUPFAM" id="SSF55874">
    <property type="entry name" value="ATPase domain of HSP90 chaperone/DNA topoisomerase II/histidine kinase"/>
    <property type="match status" value="1"/>
</dbReference>
<dbReference type="PROSITE" id="PS50109">
    <property type="entry name" value="HIS_KIN"/>
    <property type="match status" value="1"/>
</dbReference>
<dbReference type="STRING" id="502025.Hoch_1970"/>
<dbReference type="Gene3D" id="3.30.565.10">
    <property type="entry name" value="Histidine kinase-like ATPase, C-terminal domain"/>
    <property type="match status" value="1"/>
</dbReference>
<dbReference type="PANTHER" id="PTHR43047:SF72">
    <property type="entry name" value="OSMOSENSING HISTIDINE PROTEIN KINASE SLN1"/>
    <property type="match status" value="1"/>
</dbReference>
<dbReference type="CDD" id="cd00082">
    <property type="entry name" value="HisKA"/>
    <property type="match status" value="1"/>
</dbReference>
<evidence type="ECO:0000256" key="6">
    <source>
        <dbReference type="PROSITE-ProRule" id="PRU00169"/>
    </source>
</evidence>
<dbReference type="InterPro" id="IPR011006">
    <property type="entry name" value="CheY-like_superfamily"/>
</dbReference>
<dbReference type="EMBL" id="CP001804">
    <property type="protein sequence ID" value="ACY14516.1"/>
    <property type="molecule type" value="Genomic_DNA"/>
</dbReference>
<protein>
    <recommendedName>
        <fullName evidence="2">histidine kinase</fullName>
        <ecNumber evidence="2">2.7.13.3</ecNumber>
    </recommendedName>
</protein>
<dbReference type="RefSeq" id="WP_012827124.1">
    <property type="nucleotide sequence ID" value="NC_013440.1"/>
</dbReference>
<feature type="domain" description="Histidine kinase" evidence="7">
    <location>
        <begin position="253"/>
        <end position="471"/>
    </location>
</feature>
<accession>D0LFR4</accession>
<dbReference type="InterPro" id="IPR036890">
    <property type="entry name" value="HATPase_C_sf"/>
</dbReference>
<dbReference type="Pfam" id="PF02518">
    <property type="entry name" value="HATPase_c"/>
    <property type="match status" value="1"/>
</dbReference>
<reference evidence="9 10" key="1">
    <citation type="journal article" date="2010" name="Stand. Genomic Sci.">
        <title>Complete genome sequence of Haliangium ochraceum type strain (SMP-2).</title>
        <authorList>
            <consortium name="US DOE Joint Genome Institute (JGI-PGF)"/>
            <person name="Ivanova N."/>
            <person name="Daum C."/>
            <person name="Lang E."/>
            <person name="Abt B."/>
            <person name="Kopitz M."/>
            <person name="Saunders E."/>
            <person name="Lapidus A."/>
            <person name="Lucas S."/>
            <person name="Glavina Del Rio T."/>
            <person name="Nolan M."/>
            <person name="Tice H."/>
            <person name="Copeland A."/>
            <person name="Cheng J.F."/>
            <person name="Chen F."/>
            <person name="Bruce D."/>
            <person name="Goodwin L."/>
            <person name="Pitluck S."/>
            <person name="Mavromatis K."/>
            <person name="Pati A."/>
            <person name="Mikhailova N."/>
            <person name="Chen A."/>
            <person name="Palaniappan K."/>
            <person name="Land M."/>
            <person name="Hauser L."/>
            <person name="Chang Y.J."/>
            <person name="Jeffries C.D."/>
            <person name="Detter J.C."/>
            <person name="Brettin T."/>
            <person name="Rohde M."/>
            <person name="Goker M."/>
            <person name="Bristow J."/>
            <person name="Markowitz V."/>
            <person name="Eisen J.A."/>
            <person name="Hugenholtz P."/>
            <person name="Kyrpides N.C."/>
            <person name="Klenk H.P."/>
        </authorList>
    </citation>
    <scope>NUCLEOTIDE SEQUENCE [LARGE SCALE GENOMIC DNA]</scope>
    <source>
        <strain evidence="10">DSM 14365 / CIP 107738 / JCM 11303 / AJ 13395 / SMP-2</strain>
    </source>
</reference>
<evidence type="ECO:0000313" key="10">
    <source>
        <dbReference type="Proteomes" id="UP000001880"/>
    </source>
</evidence>
<dbReference type="Gene3D" id="3.40.50.2300">
    <property type="match status" value="1"/>
</dbReference>
<keyword evidence="5 9" id="KW-0418">Kinase</keyword>
<organism evidence="9 10">
    <name type="scientific">Haliangium ochraceum (strain DSM 14365 / JCM 11303 / SMP-2)</name>
    <dbReference type="NCBI Taxonomy" id="502025"/>
    <lineage>
        <taxon>Bacteria</taxon>
        <taxon>Pseudomonadati</taxon>
        <taxon>Myxococcota</taxon>
        <taxon>Polyangia</taxon>
        <taxon>Haliangiales</taxon>
        <taxon>Kofleriaceae</taxon>
        <taxon>Haliangium</taxon>
    </lineage>
</organism>
<dbReference type="PANTHER" id="PTHR43047">
    <property type="entry name" value="TWO-COMPONENT HISTIDINE PROTEIN KINASE"/>
    <property type="match status" value="1"/>
</dbReference>
<evidence type="ECO:0000256" key="2">
    <source>
        <dbReference type="ARBA" id="ARBA00012438"/>
    </source>
</evidence>
<gene>
    <name evidence="9" type="ordered locus">Hoch_1970</name>
</gene>
<dbReference type="PROSITE" id="PS50110">
    <property type="entry name" value="RESPONSE_REGULATORY"/>
    <property type="match status" value="1"/>
</dbReference>
<dbReference type="EC" id="2.7.13.3" evidence="2"/>
<dbReference type="InterPro" id="IPR003661">
    <property type="entry name" value="HisK_dim/P_dom"/>
</dbReference>
<proteinExistence type="predicted"/>
<dbReference type="PRINTS" id="PR00344">
    <property type="entry name" value="BCTRLSENSOR"/>
</dbReference>
<dbReference type="Proteomes" id="UP000001880">
    <property type="component" value="Chromosome"/>
</dbReference>
<dbReference type="eggNOG" id="COG2203">
    <property type="taxonomic scope" value="Bacteria"/>
</dbReference>
<dbReference type="InterPro" id="IPR003018">
    <property type="entry name" value="GAF"/>
</dbReference>
<name>D0LFR4_HALO1</name>
<dbReference type="SUPFAM" id="SSF47384">
    <property type="entry name" value="Homodimeric domain of signal transducing histidine kinase"/>
    <property type="match status" value="1"/>
</dbReference>
<dbReference type="InterPro" id="IPR004358">
    <property type="entry name" value="Sig_transdc_His_kin-like_C"/>
</dbReference>
<feature type="modified residue" description="4-aspartylphosphate" evidence="6">
    <location>
        <position position="532"/>
    </location>
</feature>
<keyword evidence="4" id="KW-0808">Transferase</keyword>
<evidence type="ECO:0000256" key="1">
    <source>
        <dbReference type="ARBA" id="ARBA00000085"/>
    </source>
</evidence>
<dbReference type="InterPro" id="IPR005467">
    <property type="entry name" value="His_kinase_dom"/>
</dbReference>
<evidence type="ECO:0000313" key="9">
    <source>
        <dbReference type="EMBL" id="ACY14516.1"/>
    </source>
</evidence>
<evidence type="ECO:0000256" key="4">
    <source>
        <dbReference type="ARBA" id="ARBA00022679"/>
    </source>
</evidence>
<dbReference type="CDD" id="cd00156">
    <property type="entry name" value="REC"/>
    <property type="match status" value="1"/>
</dbReference>
<dbReference type="GO" id="GO:0009927">
    <property type="term" value="F:histidine phosphotransfer kinase activity"/>
    <property type="evidence" value="ECO:0007669"/>
    <property type="project" value="TreeGrafter"/>
</dbReference>
<keyword evidence="3 6" id="KW-0597">Phosphoprotein</keyword>
<dbReference type="Pfam" id="PF00072">
    <property type="entry name" value="Response_reg"/>
    <property type="match status" value="1"/>
</dbReference>
<evidence type="ECO:0000256" key="3">
    <source>
        <dbReference type="ARBA" id="ARBA00022553"/>
    </source>
</evidence>
<keyword evidence="10" id="KW-1185">Reference proteome</keyword>
<dbReference type="eggNOG" id="COG4191">
    <property type="taxonomic scope" value="Bacteria"/>
</dbReference>
<dbReference type="SMART" id="SM00387">
    <property type="entry name" value="HATPase_c"/>
    <property type="match status" value="1"/>
</dbReference>
<dbReference type="Gene3D" id="1.10.287.130">
    <property type="match status" value="1"/>
</dbReference>
<dbReference type="InterPro" id="IPR001789">
    <property type="entry name" value="Sig_transdc_resp-reg_receiver"/>
</dbReference>
<dbReference type="eggNOG" id="COG0784">
    <property type="taxonomic scope" value="Bacteria"/>
</dbReference>
<evidence type="ECO:0000259" key="8">
    <source>
        <dbReference type="PROSITE" id="PS50110"/>
    </source>
</evidence>
<dbReference type="GO" id="GO:0005886">
    <property type="term" value="C:plasma membrane"/>
    <property type="evidence" value="ECO:0007669"/>
    <property type="project" value="TreeGrafter"/>
</dbReference>
<dbReference type="SMART" id="SM00448">
    <property type="entry name" value="REC"/>
    <property type="match status" value="1"/>
</dbReference>
<dbReference type="Pfam" id="PF00512">
    <property type="entry name" value="HisKA"/>
    <property type="match status" value="1"/>
</dbReference>